<reference evidence="1 2" key="1">
    <citation type="journal article" date="2019" name="Sci. Rep.">
        <title>Orb-weaving spider Araneus ventricosus genome elucidates the spidroin gene catalogue.</title>
        <authorList>
            <person name="Kono N."/>
            <person name="Nakamura H."/>
            <person name="Ohtoshi R."/>
            <person name="Moran D.A.P."/>
            <person name="Shinohara A."/>
            <person name="Yoshida Y."/>
            <person name="Fujiwara M."/>
            <person name="Mori M."/>
            <person name="Tomita M."/>
            <person name="Arakawa K."/>
        </authorList>
    </citation>
    <scope>NUCLEOTIDE SEQUENCE [LARGE SCALE GENOMIC DNA]</scope>
</reference>
<name>A0A4Y2L093_ARAVE</name>
<sequence>MELCRFPTVTIPKYGRSLLATTKRNFATVASIHRSKILRESMRRLTETVVYTIVILSDVFQTRRLNVIIVQSMKGLVQRTYKMGNSRHEHSILANRDFSYIVTRIVYSYGEQQGPVQAVFKDHLTQISRNSWDISLEGRQS</sequence>
<gene>
    <name evidence="1" type="ORF">AVEN_110777_1</name>
</gene>
<organism evidence="1 2">
    <name type="scientific">Araneus ventricosus</name>
    <name type="common">Orbweaver spider</name>
    <name type="synonym">Epeira ventricosa</name>
    <dbReference type="NCBI Taxonomy" id="182803"/>
    <lineage>
        <taxon>Eukaryota</taxon>
        <taxon>Metazoa</taxon>
        <taxon>Ecdysozoa</taxon>
        <taxon>Arthropoda</taxon>
        <taxon>Chelicerata</taxon>
        <taxon>Arachnida</taxon>
        <taxon>Araneae</taxon>
        <taxon>Araneomorphae</taxon>
        <taxon>Entelegynae</taxon>
        <taxon>Araneoidea</taxon>
        <taxon>Araneidae</taxon>
        <taxon>Araneus</taxon>
    </lineage>
</organism>
<proteinExistence type="predicted"/>
<dbReference type="AlphaFoldDB" id="A0A4Y2L093"/>
<evidence type="ECO:0000313" key="1">
    <source>
        <dbReference type="EMBL" id="GBN07978.1"/>
    </source>
</evidence>
<dbReference type="Proteomes" id="UP000499080">
    <property type="component" value="Unassembled WGS sequence"/>
</dbReference>
<comment type="caution">
    <text evidence="1">The sequence shown here is derived from an EMBL/GenBank/DDBJ whole genome shotgun (WGS) entry which is preliminary data.</text>
</comment>
<keyword evidence="2" id="KW-1185">Reference proteome</keyword>
<protein>
    <submittedName>
        <fullName evidence="1">Uncharacterized protein</fullName>
    </submittedName>
</protein>
<evidence type="ECO:0000313" key="2">
    <source>
        <dbReference type="Proteomes" id="UP000499080"/>
    </source>
</evidence>
<dbReference type="EMBL" id="BGPR01005216">
    <property type="protein sequence ID" value="GBN07978.1"/>
    <property type="molecule type" value="Genomic_DNA"/>
</dbReference>
<accession>A0A4Y2L093</accession>